<reference evidence="2" key="1">
    <citation type="journal article" date="2019" name="Int. J. Syst. Evol. Microbiol.">
        <title>The Global Catalogue of Microorganisms (GCM) 10K type strain sequencing project: providing services to taxonomists for standard genome sequencing and annotation.</title>
        <authorList>
            <consortium name="The Broad Institute Genomics Platform"/>
            <consortium name="The Broad Institute Genome Sequencing Center for Infectious Disease"/>
            <person name="Wu L."/>
            <person name="Ma J."/>
        </authorList>
    </citation>
    <scope>NUCLEOTIDE SEQUENCE [LARGE SCALE GENOMIC DNA]</scope>
    <source>
        <strain evidence="2">JCM 17130</strain>
    </source>
</reference>
<dbReference type="EMBL" id="JBHUEE010000002">
    <property type="protein sequence ID" value="MFD1717421.1"/>
    <property type="molecule type" value="Genomic_DNA"/>
</dbReference>
<organism evidence="1 2">
    <name type="scientific">Georgenia deserti</name>
    <dbReference type="NCBI Taxonomy" id="2093781"/>
    <lineage>
        <taxon>Bacteria</taxon>
        <taxon>Bacillati</taxon>
        <taxon>Actinomycetota</taxon>
        <taxon>Actinomycetes</taxon>
        <taxon>Micrococcales</taxon>
        <taxon>Bogoriellaceae</taxon>
        <taxon>Georgenia</taxon>
    </lineage>
</organism>
<gene>
    <name evidence="1" type="ORF">ACFSE6_06220</name>
</gene>
<comment type="caution">
    <text evidence="1">The sequence shown here is derived from an EMBL/GenBank/DDBJ whole genome shotgun (WGS) entry which is preliminary data.</text>
</comment>
<evidence type="ECO:0000313" key="1">
    <source>
        <dbReference type="EMBL" id="MFD1717421.1"/>
    </source>
</evidence>
<protein>
    <recommendedName>
        <fullName evidence="3">DUF2716 domain-containing protein</fullName>
    </recommendedName>
</protein>
<evidence type="ECO:0008006" key="3">
    <source>
        <dbReference type="Google" id="ProtNLM"/>
    </source>
</evidence>
<evidence type="ECO:0000313" key="2">
    <source>
        <dbReference type="Proteomes" id="UP001597277"/>
    </source>
</evidence>
<keyword evidence="2" id="KW-1185">Reference proteome</keyword>
<sequence length="244" mass="27101">MRHQPNLQLADVGAAWDPDPSAGEWIAPLLGPFGQRLDHAVPRGYERYAVVPVPEWDDPDANPLSWLETLLDVLEPITGDQPVHVGYWDGWGWMYRHGEDAATAPGMSAHVARTTGWRARLARLLPRPARRLIPPGRQLREARAAAQAELSAARVEHPAAAPLQLPHRDYYLWTGPLRSATVFERWPDPPSLIWPEDRSWFVGAPIYTLEAAVGGDATLIDAVLARPELHARAAQPETVLDIDD</sequence>
<dbReference type="RefSeq" id="WP_388003616.1">
    <property type="nucleotide sequence ID" value="NZ_JBHUEE010000002.1"/>
</dbReference>
<dbReference type="Proteomes" id="UP001597277">
    <property type="component" value="Unassembled WGS sequence"/>
</dbReference>
<proteinExistence type="predicted"/>
<name>A0ABW4L1C6_9MICO</name>
<accession>A0ABW4L1C6</accession>